<protein>
    <submittedName>
        <fullName evidence="1">Uncharacterized protein</fullName>
    </submittedName>
</protein>
<sequence length="320" mass="35757">MDPDRLNSPSTCTITLEVLGHELNFAQDPNSKHLGTTVWDASMVFAKYLGKNCRKGRFSPSKLKGKRAIELGAGCGVAGFALAMLGCDVVSTDQKEVLPLLKRNVEWNTSRILQMNPGSASFGSLRVAELDWGNEDHIRAVEPPFDYVIGTDVVYSEQLLEPLLCTILALSGPKTTVMLGYEIRSTSVHDKMLQMWKDNFEVKIIPRSKMDGEYQDPSIHLYIMAQKSSSESSGNVSRDEVVGTDTDEIKCETKVPTGECHDLPNRLEEEAVAAHRPRLKEDSLLMRLRDGKLSEWEMRRYGTVAAQLLRDVKIDVQVKK</sequence>
<proteinExistence type="predicted"/>
<name>A0A565APC1_9BRAS</name>
<gene>
    <name evidence="1" type="ORF">ANE_LOCUS903</name>
</gene>
<evidence type="ECO:0000313" key="2">
    <source>
        <dbReference type="Proteomes" id="UP000489600"/>
    </source>
</evidence>
<reference evidence="1" key="1">
    <citation type="submission" date="2019-07" db="EMBL/GenBank/DDBJ databases">
        <authorList>
            <person name="Dittberner H."/>
        </authorList>
    </citation>
    <scope>NUCLEOTIDE SEQUENCE [LARGE SCALE GENOMIC DNA]</scope>
</reference>
<dbReference type="Proteomes" id="UP000489600">
    <property type="component" value="Unassembled WGS sequence"/>
</dbReference>
<dbReference type="OrthoDB" id="413520at2759"/>
<keyword evidence="2" id="KW-1185">Reference proteome</keyword>
<dbReference type="InterPro" id="IPR019410">
    <property type="entry name" value="Methyltransf_16"/>
</dbReference>
<dbReference type="SUPFAM" id="SSF53335">
    <property type="entry name" value="S-adenosyl-L-methionine-dependent methyltransferases"/>
    <property type="match status" value="1"/>
</dbReference>
<accession>A0A565APC1</accession>
<comment type="caution">
    <text evidence="1">The sequence shown here is derived from an EMBL/GenBank/DDBJ whole genome shotgun (WGS) entry which is preliminary data.</text>
</comment>
<organism evidence="1 2">
    <name type="scientific">Arabis nemorensis</name>
    <dbReference type="NCBI Taxonomy" id="586526"/>
    <lineage>
        <taxon>Eukaryota</taxon>
        <taxon>Viridiplantae</taxon>
        <taxon>Streptophyta</taxon>
        <taxon>Embryophyta</taxon>
        <taxon>Tracheophyta</taxon>
        <taxon>Spermatophyta</taxon>
        <taxon>Magnoliopsida</taxon>
        <taxon>eudicotyledons</taxon>
        <taxon>Gunneridae</taxon>
        <taxon>Pentapetalae</taxon>
        <taxon>rosids</taxon>
        <taxon>malvids</taxon>
        <taxon>Brassicales</taxon>
        <taxon>Brassicaceae</taxon>
        <taxon>Arabideae</taxon>
        <taxon>Arabis</taxon>
    </lineage>
</organism>
<dbReference type="InterPro" id="IPR029063">
    <property type="entry name" value="SAM-dependent_MTases_sf"/>
</dbReference>
<dbReference type="Pfam" id="PF10294">
    <property type="entry name" value="Methyltransf_16"/>
    <property type="match status" value="1"/>
</dbReference>
<dbReference type="PANTHER" id="PTHR14614:SF98">
    <property type="entry name" value="S-ADENOSYL-L-METHIONINE-DEPENDENT METHYLTRANSFERASES SUPERFAMILY PROTEIN"/>
    <property type="match status" value="1"/>
</dbReference>
<evidence type="ECO:0000313" key="1">
    <source>
        <dbReference type="EMBL" id="VVA90458.1"/>
    </source>
</evidence>
<dbReference type="PANTHER" id="PTHR14614">
    <property type="entry name" value="HEPATOCELLULAR CARCINOMA-ASSOCIATED ANTIGEN"/>
    <property type="match status" value="1"/>
</dbReference>
<dbReference type="EMBL" id="CABITT030000001">
    <property type="protein sequence ID" value="VVA90458.1"/>
    <property type="molecule type" value="Genomic_DNA"/>
</dbReference>
<dbReference type="Gene3D" id="3.40.50.150">
    <property type="entry name" value="Vaccinia Virus protein VP39"/>
    <property type="match status" value="1"/>
</dbReference>
<dbReference type="AlphaFoldDB" id="A0A565APC1"/>